<sequence length="97" mass="10651">MLNRWTRGAKCTPSNRTTERPGNRVIVQSAESTDSANWEGGRSQDSRRVWDAGQGGIAGGGRRLMGPFGAKLKRRREAGGLVRKPGEAWRTCVVRGR</sequence>
<protein>
    <submittedName>
        <fullName evidence="2">Uncharacterized protein</fullName>
    </submittedName>
</protein>
<evidence type="ECO:0000256" key="1">
    <source>
        <dbReference type="SAM" id="MobiDB-lite"/>
    </source>
</evidence>
<evidence type="ECO:0000313" key="3">
    <source>
        <dbReference type="Proteomes" id="UP000784294"/>
    </source>
</evidence>
<feature type="compositionally biased region" description="Gly residues" evidence="1">
    <location>
        <begin position="53"/>
        <end position="63"/>
    </location>
</feature>
<dbReference type="EMBL" id="CAAALY010081560">
    <property type="protein sequence ID" value="VEL26621.1"/>
    <property type="molecule type" value="Genomic_DNA"/>
</dbReference>
<comment type="caution">
    <text evidence="2">The sequence shown here is derived from an EMBL/GenBank/DDBJ whole genome shotgun (WGS) entry which is preliminary data.</text>
</comment>
<dbReference type="Proteomes" id="UP000784294">
    <property type="component" value="Unassembled WGS sequence"/>
</dbReference>
<feature type="region of interest" description="Disordered" evidence="1">
    <location>
        <begin position="1"/>
        <end position="64"/>
    </location>
</feature>
<keyword evidence="3" id="KW-1185">Reference proteome</keyword>
<proteinExistence type="predicted"/>
<name>A0A3S5BZW6_9PLAT</name>
<reference evidence="2" key="1">
    <citation type="submission" date="2018-11" db="EMBL/GenBank/DDBJ databases">
        <authorList>
            <consortium name="Pathogen Informatics"/>
        </authorList>
    </citation>
    <scope>NUCLEOTIDE SEQUENCE</scope>
</reference>
<accession>A0A3S5BZW6</accession>
<evidence type="ECO:0000313" key="2">
    <source>
        <dbReference type="EMBL" id="VEL26621.1"/>
    </source>
</evidence>
<organism evidence="2 3">
    <name type="scientific">Protopolystoma xenopodis</name>
    <dbReference type="NCBI Taxonomy" id="117903"/>
    <lineage>
        <taxon>Eukaryota</taxon>
        <taxon>Metazoa</taxon>
        <taxon>Spiralia</taxon>
        <taxon>Lophotrochozoa</taxon>
        <taxon>Platyhelminthes</taxon>
        <taxon>Monogenea</taxon>
        <taxon>Polyopisthocotylea</taxon>
        <taxon>Polystomatidea</taxon>
        <taxon>Polystomatidae</taxon>
        <taxon>Protopolystoma</taxon>
    </lineage>
</organism>
<gene>
    <name evidence="2" type="ORF">PXEA_LOCUS20061</name>
</gene>
<dbReference type="AlphaFoldDB" id="A0A3S5BZW6"/>